<gene>
    <name evidence="1" type="ORF">ENE74_01945</name>
</gene>
<dbReference type="RefSeq" id="WP_127688952.1">
    <property type="nucleotide sequence ID" value="NZ_RZUL01000001.1"/>
</dbReference>
<dbReference type="EMBL" id="RZUL01000001">
    <property type="protein sequence ID" value="RVT43416.1"/>
    <property type="molecule type" value="Genomic_DNA"/>
</dbReference>
<dbReference type="OrthoDB" id="4544211at2"/>
<organism evidence="1 2">
    <name type="scientific">Sphingobium algorifonticola</name>
    <dbReference type="NCBI Taxonomy" id="2008318"/>
    <lineage>
        <taxon>Bacteria</taxon>
        <taxon>Pseudomonadati</taxon>
        <taxon>Pseudomonadota</taxon>
        <taxon>Alphaproteobacteria</taxon>
        <taxon>Sphingomonadales</taxon>
        <taxon>Sphingomonadaceae</taxon>
        <taxon>Sphingobium</taxon>
    </lineage>
</organism>
<dbReference type="InterPro" id="IPR025662">
    <property type="entry name" value="Sigma_54_int_dom_ATP-bd_1"/>
</dbReference>
<protein>
    <submittedName>
        <fullName evidence="1">HprK-related kinase A</fullName>
    </submittedName>
</protein>
<dbReference type="PROSITE" id="PS00675">
    <property type="entry name" value="SIGMA54_INTERACT_1"/>
    <property type="match status" value="1"/>
</dbReference>
<dbReference type="NCBIfam" id="TIGR04352">
    <property type="entry name" value="HprK_rel_A"/>
    <property type="match status" value="1"/>
</dbReference>
<keyword evidence="1" id="KW-0808">Transferase</keyword>
<dbReference type="AlphaFoldDB" id="A0A437JBW3"/>
<dbReference type="InterPro" id="IPR027417">
    <property type="entry name" value="P-loop_NTPase"/>
</dbReference>
<keyword evidence="1" id="KW-0418">Kinase</keyword>
<accession>A0A437JBW3</accession>
<evidence type="ECO:0000313" key="1">
    <source>
        <dbReference type="EMBL" id="RVT43416.1"/>
    </source>
</evidence>
<sequence length="288" mass="31172">MKHRIALTIGPASFRIGAAWRAPVARLAALYHDYPAPPGGIADFTVRLDPVRPWRRYIRPSIHITGDHGLADAAPMALAHGLLAAEMGMNLQMALGWRRHLLLHAACVEKDGRALLMTGESGSGKSTLAAMLGERGWRFMGDEFALLDPATGAVHAFPRLISLKNSAIAAMEAQVADAARFGPLLRGTAKGDIRHLRPRADAIARMDRPATPALLLFPRYGQPVDIRPVDPGECFMRLTQASTNYTALGEAGFDCLSRFVQTIPAQAIDFPDGNSALALVDDLWNALR</sequence>
<keyword evidence="2" id="KW-1185">Reference proteome</keyword>
<reference evidence="1 2" key="1">
    <citation type="submission" date="2019-01" db="EMBL/GenBank/DDBJ databases">
        <authorList>
            <person name="Chen W.-M."/>
        </authorList>
    </citation>
    <scope>NUCLEOTIDE SEQUENCE [LARGE SCALE GENOMIC DNA]</scope>
    <source>
        <strain evidence="1 2">TLA-22</strain>
    </source>
</reference>
<dbReference type="GO" id="GO:0016301">
    <property type="term" value="F:kinase activity"/>
    <property type="evidence" value="ECO:0007669"/>
    <property type="project" value="UniProtKB-KW"/>
</dbReference>
<evidence type="ECO:0000313" key="2">
    <source>
        <dbReference type="Proteomes" id="UP000282977"/>
    </source>
</evidence>
<proteinExistence type="predicted"/>
<comment type="caution">
    <text evidence="1">The sequence shown here is derived from an EMBL/GenBank/DDBJ whole genome shotgun (WGS) entry which is preliminary data.</text>
</comment>
<dbReference type="InterPro" id="IPR027600">
    <property type="entry name" value="HprK-rel_A"/>
</dbReference>
<name>A0A437JBW3_9SPHN</name>
<dbReference type="Proteomes" id="UP000282977">
    <property type="component" value="Unassembled WGS sequence"/>
</dbReference>
<dbReference type="Gene3D" id="3.40.50.300">
    <property type="entry name" value="P-loop containing nucleotide triphosphate hydrolases"/>
    <property type="match status" value="1"/>
</dbReference>
<dbReference type="SUPFAM" id="SSF53795">
    <property type="entry name" value="PEP carboxykinase-like"/>
    <property type="match status" value="1"/>
</dbReference>